<comment type="catalytic activity">
    <reaction evidence="7">
        <text>a sn-glycero-3-phosphodiester + H2O = an alcohol + sn-glycerol 3-phosphate + H(+)</text>
        <dbReference type="Rhea" id="RHEA:12969"/>
        <dbReference type="ChEBI" id="CHEBI:15377"/>
        <dbReference type="ChEBI" id="CHEBI:15378"/>
        <dbReference type="ChEBI" id="CHEBI:30879"/>
        <dbReference type="ChEBI" id="CHEBI:57597"/>
        <dbReference type="ChEBI" id="CHEBI:83408"/>
        <dbReference type="EC" id="3.1.4.46"/>
    </reaction>
</comment>
<dbReference type="InterPro" id="IPR030395">
    <property type="entry name" value="GP_PDE_dom"/>
</dbReference>
<dbReference type="GO" id="GO:0008889">
    <property type="term" value="F:glycerophosphodiester phosphodiesterase activity"/>
    <property type="evidence" value="ECO:0007669"/>
    <property type="project" value="UniProtKB-EC"/>
</dbReference>
<keyword evidence="3 8" id="KW-0732">Signal</keyword>
<protein>
    <recommendedName>
        <fullName evidence="2">glycerophosphodiester phosphodiesterase</fullName>
        <ecNumber evidence="2">3.1.4.46</ecNumber>
    </recommendedName>
</protein>
<dbReference type="PANTHER" id="PTHR43620:SF7">
    <property type="entry name" value="GLYCEROPHOSPHODIESTER PHOSPHODIESTERASE GDPD5-RELATED"/>
    <property type="match status" value="1"/>
</dbReference>
<evidence type="ECO:0000313" key="10">
    <source>
        <dbReference type="EMBL" id="OVA06575.1"/>
    </source>
</evidence>
<dbReference type="PANTHER" id="PTHR43620">
    <property type="entry name" value="GLYCEROPHOSPHORYL DIESTER PHOSPHODIESTERASE"/>
    <property type="match status" value="1"/>
</dbReference>
<dbReference type="SUPFAM" id="SSF51695">
    <property type="entry name" value="PLC-like phosphodiesterases"/>
    <property type="match status" value="2"/>
</dbReference>
<evidence type="ECO:0000256" key="4">
    <source>
        <dbReference type="ARBA" id="ARBA00022798"/>
    </source>
</evidence>
<dbReference type="OMA" id="YKLNSCM"/>
<dbReference type="CDD" id="cd08603">
    <property type="entry name" value="GDPD_SHV3_repeat_1"/>
    <property type="match status" value="1"/>
</dbReference>
<gene>
    <name evidence="10" type="ORF">BVC80_1287g16</name>
</gene>
<evidence type="ECO:0000256" key="7">
    <source>
        <dbReference type="ARBA" id="ARBA00047512"/>
    </source>
</evidence>
<evidence type="ECO:0000256" key="8">
    <source>
        <dbReference type="SAM" id="SignalP"/>
    </source>
</evidence>
<comment type="caution">
    <text evidence="10">The sequence shown here is derived from an EMBL/GenBank/DDBJ whole genome shotgun (WGS) entry which is preliminary data.</text>
</comment>
<dbReference type="GO" id="GO:0006071">
    <property type="term" value="P:glycerol metabolic process"/>
    <property type="evidence" value="ECO:0007669"/>
    <property type="project" value="UniProtKB-KW"/>
</dbReference>
<dbReference type="STRING" id="56857.A0A200Q805"/>
<proteinExistence type="inferred from homology"/>
<feature type="domain" description="GP-PDE" evidence="9">
    <location>
        <begin position="361"/>
        <end position="661"/>
    </location>
</feature>
<dbReference type="AlphaFoldDB" id="A0A200Q805"/>
<dbReference type="Gene3D" id="3.20.20.190">
    <property type="entry name" value="Phosphatidylinositol (PI) phosphodiesterase"/>
    <property type="match status" value="2"/>
</dbReference>
<keyword evidence="11" id="KW-1185">Reference proteome</keyword>
<dbReference type="EMBL" id="MVGT01002779">
    <property type="protein sequence ID" value="OVA06575.1"/>
    <property type="molecule type" value="Genomic_DNA"/>
</dbReference>
<evidence type="ECO:0000256" key="3">
    <source>
        <dbReference type="ARBA" id="ARBA00022729"/>
    </source>
</evidence>
<dbReference type="GO" id="GO:0006629">
    <property type="term" value="P:lipid metabolic process"/>
    <property type="evidence" value="ECO:0007669"/>
    <property type="project" value="InterPro"/>
</dbReference>
<feature type="domain" description="GP-PDE" evidence="9">
    <location>
        <begin position="44"/>
        <end position="345"/>
    </location>
</feature>
<evidence type="ECO:0000256" key="2">
    <source>
        <dbReference type="ARBA" id="ARBA00012247"/>
    </source>
</evidence>
<feature type="signal peptide" evidence="8">
    <location>
        <begin position="1"/>
        <end position="22"/>
    </location>
</feature>
<keyword evidence="4" id="KW-0319">Glycerol metabolism</keyword>
<feature type="chain" id="PRO_5013256189" description="glycerophosphodiester phosphodiesterase" evidence="8">
    <location>
        <begin position="23"/>
        <end position="684"/>
    </location>
</feature>
<reference evidence="10 11" key="1">
    <citation type="journal article" date="2017" name="Mol. Plant">
        <title>The Genome of Medicinal Plant Macleaya cordata Provides New Insights into Benzylisoquinoline Alkaloids Metabolism.</title>
        <authorList>
            <person name="Liu X."/>
            <person name="Liu Y."/>
            <person name="Huang P."/>
            <person name="Ma Y."/>
            <person name="Qing Z."/>
            <person name="Tang Q."/>
            <person name="Cao H."/>
            <person name="Cheng P."/>
            <person name="Zheng Y."/>
            <person name="Yuan Z."/>
            <person name="Zhou Y."/>
            <person name="Liu J."/>
            <person name="Tang Z."/>
            <person name="Zhuo Y."/>
            <person name="Zhang Y."/>
            <person name="Yu L."/>
            <person name="Huang J."/>
            <person name="Yang P."/>
            <person name="Peng Q."/>
            <person name="Zhang J."/>
            <person name="Jiang W."/>
            <person name="Zhang Z."/>
            <person name="Lin K."/>
            <person name="Ro D.K."/>
            <person name="Chen X."/>
            <person name="Xiong X."/>
            <person name="Shang Y."/>
            <person name="Huang S."/>
            <person name="Zeng J."/>
        </authorList>
    </citation>
    <scope>NUCLEOTIDE SEQUENCE [LARGE SCALE GENOMIC DNA]</scope>
    <source>
        <strain evidence="11">cv. BLH2017</strain>
        <tissue evidence="10">Root</tissue>
    </source>
</reference>
<accession>A0A200Q805</accession>
<evidence type="ECO:0000259" key="9">
    <source>
        <dbReference type="PROSITE" id="PS51704"/>
    </source>
</evidence>
<dbReference type="FunFam" id="3.20.20.190:FF:000013">
    <property type="entry name" value="Glycerophosphodiester phosphodiesterase GDPDL3"/>
    <property type="match status" value="1"/>
</dbReference>
<dbReference type="FunFam" id="3.20.20.190:FF:000011">
    <property type="entry name" value="Glycerophosphodiester phosphodiesterase GDPDL3"/>
    <property type="match status" value="1"/>
</dbReference>
<evidence type="ECO:0000313" key="11">
    <source>
        <dbReference type="Proteomes" id="UP000195402"/>
    </source>
</evidence>
<keyword evidence="5" id="KW-0378">Hydrolase</keyword>
<dbReference type="Proteomes" id="UP000195402">
    <property type="component" value="Unassembled WGS sequence"/>
</dbReference>
<evidence type="ECO:0000256" key="5">
    <source>
        <dbReference type="ARBA" id="ARBA00022801"/>
    </source>
</evidence>
<keyword evidence="6" id="KW-0325">Glycoprotein</keyword>
<evidence type="ECO:0000256" key="1">
    <source>
        <dbReference type="ARBA" id="ARBA00007277"/>
    </source>
</evidence>
<dbReference type="Pfam" id="PF03009">
    <property type="entry name" value="GDPD"/>
    <property type="match status" value="2"/>
</dbReference>
<dbReference type="PROSITE" id="PS51704">
    <property type="entry name" value="GP_PDE"/>
    <property type="match status" value="2"/>
</dbReference>
<comment type="similarity">
    <text evidence="1">Belongs to the glycerophosphoryl diester phosphodiesterase family.</text>
</comment>
<name>A0A200Q805_MACCD</name>
<dbReference type="InterPro" id="IPR017946">
    <property type="entry name" value="PLC-like_Pdiesterase_TIM-brl"/>
</dbReference>
<sequence length="684" mass="75551">MPILRVIFLLFVLHSVVAPVSAQRSKAPNNNTASSWKTLRGNAPLVIAKGGFSGLFPDSSSIAYKTALETSLSNVIVWCDVQLTKDRFGICLPELKLDNSTTIANLLPNMSKVYLVNGESTRGWFSVDFTLNDLQNVGLIQRIYSRTDKFDGNQFSILTVEDVATQIKPPVGLWLNIQHDAFFSQQNLSMRGYVLSVSSRVRINYISSPEVSFLRSIVARFKGNRTKLVFRFLGAEDTEPSTNQSYSSLLKNLTFIKRFASGILVPKSYIWPVNVGGYLLPHTSVVSDAHKEGLEVFASDFANDAGFSYNYSYNSVSEYLSFIDNGDFSVDGVLSDFPITPSEAIDCFSHVSNKSTEQAMPKVVSHNGASGMFPGCTDLAYMQAVEDGADYIDCSVQMTQDGVPVCLSSINLIDGTTVAQSTFSSLSVSIPEIQKNPGIFSFNLTWKDIQTLKPAISNPYFDYLLVRNPAYRNAGSFVSLADFLTFALSKPLAGVLINIEHAAYLAEKQGLGITDAVLDVLSKSGYKNQTTQEVIIQSTNKAVLTKFKKQSGYRLMYMVDENIRSATNSSIEDIKSFADSVAVSKESIFPDNQLFLTGVTNVVPRLHSFNLSVYAYLFRNEFPSQAWDFYSDPIVEINSYVMGAEIDGVVTDFPGTAVAYKSKEIPTLQSCFFTLRFCKDLLKV</sequence>
<dbReference type="OrthoDB" id="1058301at2759"/>
<dbReference type="InParanoid" id="A0A200Q805"/>
<evidence type="ECO:0000256" key="6">
    <source>
        <dbReference type="ARBA" id="ARBA00023180"/>
    </source>
</evidence>
<organism evidence="10 11">
    <name type="scientific">Macleaya cordata</name>
    <name type="common">Five-seeded plume-poppy</name>
    <name type="synonym">Bocconia cordata</name>
    <dbReference type="NCBI Taxonomy" id="56857"/>
    <lineage>
        <taxon>Eukaryota</taxon>
        <taxon>Viridiplantae</taxon>
        <taxon>Streptophyta</taxon>
        <taxon>Embryophyta</taxon>
        <taxon>Tracheophyta</taxon>
        <taxon>Spermatophyta</taxon>
        <taxon>Magnoliopsida</taxon>
        <taxon>Ranunculales</taxon>
        <taxon>Papaveraceae</taxon>
        <taxon>Papaveroideae</taxon>
        <taxon>Macleaya</taxon>
    </lineage>
</organism>
<dbReference type="FunCoup" id="A0A200Q805">
    <property type="interactions" value="2478"/>
</dbReference>
<dbReference type="EC" id="3.1.4.46" evidence="2"/>
<dbReference type="CDD" id="cd08604">
    <property type="entry name" value="GDPD_SHV3_repeat_2"/>
    <property type="match status" value="1"/>
</dbReference>